<keyword evidence="2" id="KW-1185">Reference proteome</keyword>
<evidence type="ECO:0000313" key="2">
    <source>
        <dbReference type="Proteomes" id="UP000694396"/>
    </source>
</evidence>
<reference evidence="1" key="1">
    <citation type="submission" date="2025-08" db="UniProtKB">
        <authorList>
            <consortium name="Ensembl"/>
        </authorList>
    </citation>
    <scope>IDENTIFICATION</scope>
</reference>
<dbReference type="AlphaFoldDB" id="A0A8C3QMJ9"/>
<dbReference type="Proteomes" id="UP000694396">
    <property type="component" value="Unplaced"/>
</dbReference>
<organism evidence="1 2">
    <name type="scientific">Cyanoderma ruficeps</name>
    <name type="common">rufous-capped babbler</name>
    <dbReference type="NCBI Taxonomy" id="181631"/>
    <lineage>
        <taxon>Eukaryota</taxon>
        <taxon>Metazoa</taxon>
        <taxon>Chordata</taxon>
        <taxon>Craniata</taxon>
        <taxon>Vertebrata</taxon>
        <taxon>Euteleostomi</taxon>
        <taxon>Archelosauria</taxon>
        <taxon>Archosauria</taxon>
        <taxon>Dinosauria</taxon>
        <taxon>Saurischia</taxon>
        <taxon>Theropoda</taxon>
        <taxon>Coelurosauria</taxon>
        <taxon>Aves</taxon>
        <taxon>Neognathae</taxon>
        <taxon>Neoaves</taxon>
        <taxon>Telluraves</taxon>
        <taxon>Australaves</taxon>
        <taxon>Passeriformes</taxon>
        <taxon>Sylvioidea</taxon>
        <taxon>Timaliidae</taxon>
        <taxon>Cyanoderma</taxon>
    </lineage>
</organism>
<name>A0A8C3QMJ9_9PASS</name>
<accession>A0A8C3QMJ9</accession>
<proteinExistence type="predicted"/>
<reference evidence="1" key="2">
    <citation type="submission" date="2025-09" db="UniProtKB">
        <authorList>
            <consortium name="Ensembl"/>
        </authorList>
    </citation>
    <scope>IDENTIFICATION</scope>
</reference>
<evidence type="ECO:0000313" key="1">
    <source>
        <dbReference type="Ensembl" id="ENSCRFP00000008275.1"/>
    </source>
</evidence>
<sequence length="120" mass="13124">PVPRPIPAGLSRWIFPLCASEVPVPAGMPPWLGQPRPRCATGRFSTRPSSPKGCRGRAGSWEHSGIKNQFFSFIHSQGDAGCPSRPCVRSGCHRRPLPACPAIPLLPSLSPDRYKRYKLP</sequence>
<dbReference type="Ensembl" id="ENSCRFT00000008571.1">
    <property type="protein sequence ID" value="ENSCRFP00000008275.1"/>
    <property type="gene ID" value="ENSCRFG00000006497.1"/>
</dbReference>
<protein>
    <submittedName>
        <fullName evidence="1">Uncharacterized protein</fullName>
    </submittedName>
</protein>